<comment type="caution">
    <text evidence="1">The sequence shown here is derived from an EMBL/GenBank/DDBJ whole genome shotgun (WGS) entry which is preliminary data.</text>
</comment>
<protein>
    <submittedName>
        <fullName evidence="1">Uncharacterized protein</fullName>
    </submittedName>
</protein>
<evidence type="ECO:0000313" key="1">
    <source>
        <dbReference type="EMBL" id="RZU41863.1"/>
    </source>
</evidence>
<dbReference type="RefSeq" id="WP_165420111.1">
    <property type="nucleotide sequence ID" value="NZ_SHKW01000001.1"/>
</dbReference>
<organism evidence="1 2">
    <name type="scientific">Edaphobacter modestus</name>
    <dbReference type="NCBI Taxonomy" id="388466"/>
    <lineage>
        <taxon>Bacteria</taxon>
        <taxon>Pseudomonadati</taxon>
        <taxon>Acidobacteriota</taxon>
        <taxon>Terriglobia</taxon>
        <taxon>Terriglobales</taxon>
        <taxon>Acidobacteriaceae</taxon>
        <taxon>Edaphobacter</taxon>
    </lineage>
</organism>
<accession>A0A4Q7YXJ9</accession>
<reference evidence="1 2" key="1">
    <citation type="submission" date="2019-02" db="EMBL/GenBank/DDBJ databases">
        <title>Genomic Encyclopedia of Archaeal and Bacterial Type Strains, Phase II (KMG-II): from individual species to whole genera.</title>
        <authorList>
            <person name="Goeker M."/>
        </authorList>
    </citation>
    <scope>NUCLEOTIDE SEQUENCE [LARGE SCALE GENOMIC DNA]</scope>
    <source>
        <strain evidence="1 2">DSM 18101</strain>
    </source>
</reference>
<sequence>MRDWKSLLTYGFSVPNDFKAVNTPDAGSIPYDEVVSAINEQTTEKI</sequence>
<gene>
    <name evidence="1" type="ORF">BDD14_3400</name>
</gene>
<dbReference type="Proteomes" id="UP000292958">
    <property type="component" value="Unassembled WGS sequence"/>
</dbReference>
<dbReference type="AlphaFoldDB" id="A0A4Q7YXJ9"/>
<evidence type="ECO:0000313" key="2">
    <source>
        <dbReference type="Proteomes" id="UP000292958"/>
    </source>
</evidence>
<dbReference type="EMBL" id="SHKW01000001">
    <property type="protein sequence ID" value="RZU41863.1"/>
    <property type="molecule type" value="Genomic_DNA"/>
</dbReference>
<name>A0A4Q7YXJ9_9BACT</name>
<keyword evidence="2" id="KW-1185">Reference proteome</keyword>
<proteinExistence type="predicted"/>